<organism evidence="1 2">
    <name type="scientific">Gossypium laxum</name>
    <dbReference type="NCBI Taxonomy" id="34288"/>
    <lineage>
        <taxon>Eukaryota</taxon>
        <taxon>Viridiplantae</taxon>
        <taxon>Streptophyta</taxon>
        <taxon>Embryophyta</taxon>
        <taxon>Tracheophyta</taxon>
        <taxon>Spermatophyta</taxon>
        <taxon>Magnoliopsida</taxon>
        <taxon>eudicotyledons</taxon>
        <taxon>Gunneridae</taxon>
        <taxon>Pentapetalae</taxon>
        <taxon>rosids</taxon>
        <taxon>malvids</taxon>
        <taxon>Malvales</taxon>
        <taxon>Malvaceae</taxon>
        <taxon>Malvoideae</taxon>
        <taxon>Gossypium</taxon>
    </lineage>
</organism>
<feature type="non-terminal residue" evidence="1">
    <location>
        <position position="1"/>
    </location>
</feature>
<evidence type="ECO:0000313" key="1">
    <source>
        <dbReference type="EMBL" id="MBA0727368.1"/>
    </source>
</evidence>
<comment type="caution">
    <text evidence="1">The sequence shown here is derived from an EMBL/GenBank/DDBJ whole genome shotgun (WGS) entry which is preliminary data.</text>
</comment>
<name>A0A7J9ATE9_9ROSI</name>
<dbReference type="EMBL" id="JABEZV010000013">
    <property type="protein sequence ID" value="MBA0727368.1"/>
    <property type="molecule type" value="Genomic_DNA"/>
</dbReference>
<reference evidence="1 2" key="1">
    <citation type="journal article" date="2019" name="Genome Biol. Evol.">
        <title>Insights into the evolution of the New World diploid cottons (Gossypium, subgenus Houzingenia) based on genome sequencing.</title>
        <authorList>
            <person name="Grover C.E."/>
            <person name="Arick M.A. 2nd"/>
            <person name="Thrash A."/>
            <person name="Conover J.L."/>
            <person name="Sanders W.S."/>
            <person name="Peterson D.G."/>
            <person name="Frelichowski J.E."/>
            <person name="Scheffler J.A."/>
            <person name="Scheffler B.E."/>
            <person name="Wendel J.F."/>
        </authorList>
    </citation>
    <scope>NUCLEOTIDE SEQUENCE [LARGE SCALE GENOMIC DNA]</scope>
    <source>
        <strain evidence="1">4</strain>
        <tissue evidence="1">Leaf</tissue>
    </source>
</reference>
<dbReference type="AlphaFoldDB" id="A0A7J9ATE9"/>
<accession>A0A7J9ATE9</accession>
<evidence type="ECO:0000313" key="2">
    <source>
        <dbReference type="Proteomes" id="UP000593574"/>
    </source>
</evidence>
<protein>
    <submittedName>
        <fullName evidence="1">Uncharacterized protein</fullName>
    </submittedName>
</protein>
<dbReference type="Proteomes" id="UP000593574">
    <property type="component" value="Unassembled WGS sequence"/>
</dbReference>
<keyword evidence="2" id="KW-1185">Reference proteome</keyword>
<proteinExistence type="predicted"/>
<gene>
    <name evidence="1" type="ORF">Golax_000365</name>
</gene>
<sequence>MFMVFSSSRLSTKSLGIQAYPFQSRFQSGHIDTMNMKDSYQLLIPTTELHFL</sequence>